<dbReference type="InterPro" id="IPR008969">
    <property type="entry name" value="CarboxyPept-like_regulatory"/>
</dbReference>
<feature type="non-terminal residue" evidence="1">
    <location>
        <position position="89"/>
    </location>
</feature>
<evidence type="ECO:0000313" key="1">
    <source>
        <dbReference type="EMBL" id="GAF96732.1"/>
    </source>
</evidence>
<name>X0U8P1_9ZZZZ</name>
<protein>
    <recommendedName>
        <fullName evidence="2">TonB-dependent receptor plug domain-containing protein</fullName>
    </recommendedName>
</protein>
<evidence type="ECO:0008006" key="2">
    <source>
        <dbReference type="Google" id="ProtNLM"/>
    </source>
</evidence>
<gene>
    <name evidence="1" type="ORF">S01H1_28367</name>
</gene>
<dbReference type="EMBL" id="BARS01017336">
    <property type="protein sequence ID" value="GAF96732.1"/>
    <property type="molecule type" value="Genomic_DNA"/>
</dbReference>
<comment type="caution">
    <text evidence="1">The sequence shown here is derived from an EMBL/GenBank/DDBJ whole genome shotgun (WGS) entry which is preliminary data.</text>
</comment>
<sequence>MSKFIYFLFIFLLTTVQALAVEIKGKVLNLGGIPIVKAEVLHHSSGIKALTDEDGLFSLNVPHGEKFRLEITHPDYIEQEVVLTEKNMG</sequence>
<proteinExistence type="predicted"/>
<dbReference type="AlphaFoldDB" id="X0U8P1"/>
<dbReference type="Gene3D" id="2.60.40.1120">
    <property type="entry name" value="Carboxypeptidase-like, regulatory domain"/>
    <property type="match status" value="1"/>
</dbReference>
<dbReference type="SUPFAM" id="SSF49464">
    <property type="entry name" value="Carboxypeptidase regulatory domain-like"/>
    <property type="match status" value="1"/>
</dbReference>
<organism evidence="1">
    <name type="scientific">marine sediment metagenome</name>
    <dbReference type="NCBI Taxonomy" id="412755"/>
    <lineage>
        <taxon>unclassified sequences</taxon>
        <taxon>metagenomes</taxon>
        <taxon>ecological metagenomes</taxon>
    </lineage>
</organism>
<reference evidence="1" key="1">
    <citation type="journal article" date="2014" name="Front. Microbiol.">
        <title>High frequency of phylogenetically diverse reductive dehalogenase-homologous genes in deep subseafloor sedimentary metagenomes.</title>
        <authorList>
            <person name="Kawai M."/>
            <person name="Futagami T."/>
            <person name="Toyoda A."/>
            <person name="Takaki Y."/>
            <person name="Nishi S."/>
            <person name="Hori S."/>
            <person name="Arai W."/>
            <person name="Tsubouchi T."/>
            <person name="Morono Y."/>
            <person name="Uchiyama I."/>
            <person name="Ito T."/>
            <person name="Fujiyama A."/>
            <person name="Inagaki F."/>
            <person name="Takami H."/>
        </authorList>
    </citation>
    <scope>NUCLEOTIDE SEQUENCE</scope>
    <source>
        <strain evidence="1">Expedition CK06-06</strain>
    </source>
</reference>
<accession>X0U8P1</accession>